<dbReference type="GO" id="GO:0016772">
    <property type="term" value="F:transferase activity, transferring phosphorus-containing groups"/>
    <property type="evidence" value="ECO:0007669"/>
    <property type="project" value="InterPro"/>
</dbReference>
<feature type="domain" description="Stealth protein CR2 conserved region 2" evidence="5">
    <location>
        <begin position="248"/>
        <end position="352"/>
    </location>
</feature>
<dbReference type="RefSeq" id="WP_176635989.1">
    <property type="nucleotide sequence ID" value="NZ_JAAMFM010000027.1"/>
</dbReference>
<evidence type="ECO:0000256" key="3">
    <source>
        <dbReference type="ARBA" id="ARBA00023169"/>
    </source>
</evidence>
<evidence type="ECO:0000313" key="10">
    <source>
        <dbReference type="Proteomes" id="UP000543556"/>
    </source>
</evidence>
<keyword evidence="3" id="KW-0270">Exopolysaccharide synthesis</keyword>
<dbReference type="InterPro" id="IPR031356">
    <property type="entry name" value="Stealth_CR4"/>
</dbReference>
<evidence type="ECO:0000256" key="1">
    <source>
        <dbReference type="ARBA" id="ARBA00007583"/>
    </source>
</evidence>
<dbReference type="PANTHER" id="PTHR24045:SF0">
    <property type="entry name" value="N-ACETYLGLUCOSAMINE-1-PHOSPHOTRANSFERASE SUBUNITS ALPHA_BETA"/>
    <property type="match status" value="1"/>
</dbReference>
<organism evidence="9 10">
    <name type="scientific">Arthrobacter wenxiniae</name>
    <dbReference type="NCBI Taxonomy" id="2713570"/>
    <lineage>
        <taxon>Bacteria</taxon>
        <taxon>Bacillati</taxon>
        <taxon>Actinomycetota</taxon>
        <taxon>Actinomycetes</taxon>
        <taxon>Micrococcales</taxon>
        <taxon>Micrococcaceae</taxon>
        <taxon>Arthrobacter</taxon>
    </lineage>
</organism>
<protein>
    <submittedName>
        <fullName evidence="9">Sugar phosphotransferase</fullName>
    </submittedName>
</protein>
<feature type="region of interest" description="Disordered" evidence="4">
    <location>
        <begin position="1"/>
        <end position="21"/>
    </location>
</feature>
<sequence length="519" mass="57689">MSTPPSPPARHRRPGQPTPAAARQLARDGVVLYKGRLALLNSTLTRDQATAADLLAVRAALDSCAVPYLLVRGNGHVPVLAVDSSHRHALKAALVRHFADEPFYARSLGAGKSTLLIADGELPRGRKARILRLFRPRLEPAGGLYFGASAGVQLELWKFKKGCIVLPVENSLTRRMVRAQDVKHGTVELHGKSWPTIEDMFASHAFDVPFPVDIVFSWVDGSSEDYQAARRAQEAGAVLGEGDAHESRFRQIDELKYALRSIYMFAPWIRTIYIATDSPAPAWLGDHPRIRVVRSAEHFADPSVLPTHNSMAVESQLHNIEGLSEYFLYSNDDMFFGRPLGPDMFFTPGGITRFMLSPNRIGLGGSDAWRSGFENSARVNRKLLRERFGRVATRHLEHAAAPFRKSVMQELEKEFPQEFTATASSRFRAAGNISVTNSLYHYYALFTGRAVEHAGARSVYVDTTTRAGLGSLARVLAKRNADFLCLNDGHNPEVGAGERRERVTDFLEKYFPLKAPWEK</sequence>
<dbReference type="PANTHER" id="PTHR24045">
    <property type="match status" value="1"/>
</dbReference>
<reference evidence="9 10" key="1">
    <citation type="submission" date="2020-02" db="EMBL/GenBank/DDBJ databases">
        <title>Genome sequence of strain AETb3-4.</title>
        <authorList>
            <person name="Gao J."/>
            <person name="Zhang X."/>
        </authorList>
    </citation>
    <scope>NUCLEOTIDE SEQUENCE [LARGE SCALE GENOMIC DNA]</scope>
    <source>
        <strain evidence="9 10">AETb3-4</strain>
    </source>
</reference>
<dbReference type="InterPro" id="IPR021520">
    <property type="entry name" value="Stealth_CR2"/>
</dbReference>
<dbReference type="Proteomes" id="UP000543556">
    <property type="component" value="Unassembled WGS sequence"/>
</dbReference>
<accession>A0A7Y7IIR4</accession>
<dbReference type="AlphaFoldDB" id="A0A7Y7IIR4"/>
<evidence type="ECO:0000259" key="5">
    <source>
        <dbReference type="Pfam" id="PF11380"/>
    </source>
</evidence>
<dbReference type="Pfam" id="PF17103">
    <property type="entry name" value="Stealth_CR4"/>
    <property type="match status" value="1"/>
</dbReference>
<dbReference type="Pfam" id="PF17101">
    <property type="entry name" value="Stealth_CR1"/>
    <property type="match status" value="1"/>
</dbReference>
<evidence type="ECO:0000259" key="8">
    <source>
        <dbReference type="Pfam" id="PF17103"/>
    </source>
</evidence>
<proteinExistence type="inferred from homology"/>
<dbReference type="GO" id="GO:0000271">
    <property type="term" value="P:polysaccharide biosynthetic process"/>
    <property type="evidence" value="ECO:0007669"/>
    <property type="project" value="UniProtKB-KW"/>
</dbReference>
<dbReference type="EMBL" id="JAAMFM010000027">
    <property type="protein sequence ID" value="NVM96212.1"/>
    <property type="molecule type" value="Genomic_DNA"/>
</dbReference>
<gene>
    <name evidence="9" type="ORF">G6034_15130</name>
</gene>
<feature type="domain" description="Stealth protein CR4 conserved region 4" evidence="8">
    <location>
        <begin position="474"/>
        <end position="519"/>
    </location>
</feature>
<evidence type="ECO:0000259" key="6">
    <source>
        <dbReference type="Pfam" id="PF17101"/>
    </source>
</evidence>
<comment type="caution">
    <text evidence="9">The sequence shown here is derived from an EMBL/GenBank/DDBJ whole genome shotgun (WGS) entry which is preliminary data.</text>
</comment>
<dbReference type="InterPro" id="IPR031357">
    <property type="entry name" value="Stealth_CR3"/>
</dbReference>
<name>A0A7Y7IIR4_9MICC</name>
<evidence type="ECO:0000256" key="4">
    <source>
        <dbReference type="SAM" id="MobiDB-lite"/>
    </source>
</evidence>
<evidence type="ECO:0000313" key="9">
    <source>
        <dbReference type="EMBL" id="NVM96212.1"/>
    </source>
</evidence>
<keyword evidence="2 9" id="KW-0808">Transferase</keyword>
<evidence type="ECO:0000256" key="2">
    <source>
        <dbReference type="ARBA" id="ARBA00022679"/>
    </source>
</evidence>
<keyword evidence="10" id="KW-1185">Reference proteome</keyword>
<dbReference type="Pfam" id="PF11380">
    <property type="entry name" value="Stealth_CR2"/>
    <property type="match status" value="1"/>
</dbReference>
<dbReference type="Pfam" id="PF17102">
    <property type="entry name" value="Stealth_CR3"/>
    <property type="match status" value="1"/>
</dbReference>
<comment type="similarity">
    <text evidence="1">Belongs to the stealth family.</text>
</comment>
<dbReference type="InterPro" id="IPR047141">
    <property type="entry name" value="Stealth"/>
</dbReference>
<dbReference type="InterPro" id="IPR031358">
    <property type="entry name" value="Stealth_CR1"/>
</dbReference>
<feature type="domain" description="Stealth protein CR3 conserved region 3" evidence="7">
    <location>
        <begin position="398"/>
        <end position="444"/>
    </location>
</feature>
<evidence type="ECO:0000259" key="7">
    <source>
        <dbReference type="Pfam" id="PF17102"/>
    </source>
</evidence>
<feature type="domain" description="Stealth protein CR1 conserved region 1" evidence="6">
    <location>
        <begin position="210"/>
        <end position="232"/>
    </location>
</feature>